<evidence type="ECO:0000313" key="8">
    <source>
        <dbReference type="EMBL" id="OBZ75949.1"/>
    </source>
</evidence>
<keyword evidence="1" id="KW-0479">Metal-binding</keyword>
<comment type="caution">
    <text evidence="8">The sequence shown here is derived from an EMBL/GenBank/DDBJ whole genome shotgun (WGS) entry which is preliminary data.</text>
</comment>
<dbReference type="PANTHER" id="PTHR31668">
    <property type="entry name" value="GLUCOSE TRANSPORT TRANSCRIPTION REGULATOR RGT1-RELATED-RELATED"/>
    <property type="match status" value="1"/>
</dbReference>
<name>A0A1C7MHL9_GRIFR</name>
<dbReference type="GO" id="GO:0008270">
    <property type="term" value="F:zinc ion binding"/>
    <property type="evidence" value="ECO:0007669"/>
    <property type="project" value="InterPro"/>
</dbReference>
<dbReference type="GO" id="GO:0003677">
    <property type="term" value="F:DNA binding"/>
    <property type="evidence" value="ECO:0007669"/>
    <property type="project" value="UniProtKB-KW"/>
</dbReference>
<dbReference type="SMART" id="SM00066">
    <property type="entry name" value="GAL4"/>
    <property type="match status" value="1"/>
</dbReference>
<feature type="compositionally biased region" description="Polar residues" evidence="6">
    <location>
        <begin position="279"/>
        <end position="291"/>
    </location>
</feature>
<accession>A0A1C7MHL9</accession>
<evidence type="ECO:0000256" key="6">
    <source>
        <dbReference type="SAM" id="MobiDB-lite"/>
    </source>
</evidence>
<feature type="region of interest" description="Disordered" evidence="6">
    <location>
        <begin position="1"/>
        <end position="34"/>
    </location>
</feature>
<evidence type="ECO:0000256" key="1">
    <source>
        <dbReference type="ARBA" id="ARBA00022723"/>
    </source>
</evidence>
<evidence type="ECO:0000256" key="4">
    <source>
        <dbReference type="ARBA" id="ARBA00023163"/>
    </source>
</evidence>
<sequence length="422" mass="47441">MSPKNPSPAINRASSGEPYPSRRASGQPKSTRQQYSACGACRMRRVRCDLKDLPILGSGQHPPCSNCSERGLNCVDEFAEVKAVKLLRRGRRLQKVEAVYGKTPKDEVDLHSVTPPRSVIPQLKPEFFRSPFFRRFHVQRPIIEPAEFCARFNEFAEGNTEYLDVPGQLVALALVVWAASYGVNEYGVEDTHEGPADIRKRKELVNQMLDEFLYLIDIHGILRKPSWDGVRVLLLIMPLTQDAQSPMDRLAMYDATLSQVYSLCSLASSSSVDSGQGSMLTPSSERVSSGRLSLTEDDLKSFETTLPSPHSLHDNPAAASYSFTYRFATIPIHIASVCRAIHSALTGPKARREDDVDESKLQYAWDTLERCWNDFDGLRRYGTAGIVQAEDVERFIDAWQIFVFECHNVIREGLKQRPKSQV</sequence>
<dbReference type="Pfam" id="PF00172">
    <property type="entry name" value="Zn_clus"/>
    <property type="match status" value="1"/>
</dbReference>
<dbReference type="InterPro" id="IPR050797">
    <property type="entry name" value="Carb_Metab_Trans_Reg"/>
</dbReference>
<dbReference type="PANTHER" id="PTHR31668:SF26">
    <property type="entry name" value="GLUCOSE TRANSPORT TRANSCRIPTION REGULATOR RGT1-RELATED"/>
    <property type="match status" value="1"/>
</dbReference>
<dbReference type="CDD" id="cd00067">
    <property type="entry name" value="GAL4"/>
    <property type="match status" value="1"/>
</dbReference>
<dbReference type="Gene3D" id="4.10.240.10">
    <property type="entry name" value="Zn(2)-C6 fungal-type DNA-binding domain"/>
    <property type="match status" value="1"/>
</dbReference>
<dbReference type="PROSITE" id="PS50048">
    <property type="entry name" value="ZN2_CY6_FUNGAL_2"/>
    <property type="match status" value="1"/>
</dbReference>
<keyword evidence="9" id="KW-1185">Reference proteome</keyword>
<proteinExistence type="predicted"/>
<organism evidence="8 9">
    <name type="scientific">Grifola frondosa</name>
    <name type="common">Maitake</name>
    <name type="synonym">Polyporus frondosus</name>
    <dbReference type="NCBI Taxonomy" id="5627"/>
    <lineage>
        <taxon>Eukaryota</taxon>
        <taxon>Fungi</taxon>
        <taxon>Dikarya</taxon>
        <taxon>Basidiomycota</taxon>
        <taxon>Agaricomycotina</taxon>
        <taxon>Agaricomycetes</taxon>
        <taxon>Polyporales</taxon>
        <taxon>Grifolaceae</taxon>
        <taxon>Grifola</taxon>
    </lineage>
</organism>
<dbReference type="OrthoDB" id="3263880at2759"/>
<keyword evidence="2" id="KW-0805">Transcription regulation</keyword>
<dbReference type="EMBL" id="LUGG01000004">
    <property type="protein sequence ID" value="OBZ75949.1"/>
    <property type="molecule type" value="Genomic_DNA"/>
</dbReference>
<evidence type="ECO:0000313" key="9">
    <source>
        <dbReference type="Proteomes" id="UP000092993"/>
    </source>
</evidence>
<feature type="domain" description="Zn(2)-C6 fungal-type" evidence="7">
    <location>
        <begin position="37"/>
        <end position="76"/>
    </location>
</feature>
<dbReference type="InterPro" id="IPR001138">
    <property type="entry name" value="Zn2Cys6_DnaBD"/>
</dbReference>
<evidence type="ECO:0000256" key="3">
    <source>
        <dbReference type="ARBA" id="ARBA00023125"/>
    </source>
</evidence>
<dbReference type="InterPro" id="IPR036864">
    <property type="entry name" value="Zn2-C6_fun-type_DNA-bd_sf"/>
</dbReference>
<evidence type="ECO:0000256" key="5">
    <source>
        <dbReference type="ARBA" id="ARBA00023242"/>
    </source>
</evidence>
<keyword evidence="4" id="KW-0804">Transcription</keyword>
<evidence type="ECO:0000259" key="7">
    <source>
        <dbReference type="PROSITE" id="PS50048"/>
    </source>
</evidence>
<gene>
    <name evidence="8" type="ORF">A0H81_04443</name>
</gene>
<keyword evidence="5" id="KW-0539">Nucleus</keyword>
<dbReference type="AlphaFoldDB" id="A0A1C7MHL9"/>
<feature type="region of interest" description="Disordered" evidence="6">
    <location>
        <begin position="270"/>
        <end position="291"/>
    </location>
</feature>
<reference evidence="8 9" key="1">
    <citation type="submission" date="2016-03" db="EMBL/GenBank/DDBJ databases">
        <title>Whole genome sequencing of Grifola frondosa 9006-11.</title>
        <authorList>
            <person name="Min B."/>
            <person name="Park H."/>
            <person name="Kim J.-G."/>
            <person name="Cho H."/>
            <person name="Oh Y.-L."/>
            <person name="Kong W.-S."/>
            <person name="Choi I.-G."/>
        </authorList>
    </citation>
    <scope>NUCLEOTIDE SEQUENCE [LARGE SCALE GENOMIC DNA]</scope>
    <source>
        <strain evidence="8 9">9006-11</strain>
    </source>
</reference>
<keyword evidence="3" id="KW-0238">DNA-binding</keyword>
<dbReference type="GO" id="GO:0000981">
    <property type="term" value="F:DNA-binding transcription factor activity, RNA polymerase II-specific"/>
    <property type="evidence" value="ECO:0007669"/>
    <property type="project" value="InterPro"/>
</dbReference>
<dbReference type="Proteomes" id="UP000092993">
    <property type="component" value="Unassembled WGS sequence"/>
</dbReference>
<evidence type="ECO:0000256" key="2">
    <source>
        <dbReference type="ARBA" id="ARBA00023015"/>
    </source>
</evidence>
<protein>
    <recommendedName>
        <fullName evidence="7">Zn(2)-C6 fungal-type domain-containing protein</fullName>
    </recommendedName>
</protein>
<dbReference type="STRING" id="5627.A0A1C7MHL9"/>
<dbReference type="SUPFAM" id="SSF57701">
    <property type="entry name" value="Zn2/Cys6 DNA-binding domain"/>
    <property type="match status" value="1"/>
</dbReference>